<sequence>MKKLKKDNRGVSLVMVIAAIALVTVLVTVALTMGLWNYQMKATNRISKNNFYDAERVLDEIRLGLQSDVSDAMSQAYVETMADYTGKSTAKRTKHFNETYIKVLRSKLAQSLDENHYNVDYLLNFLDQKVKERTSLTTVEGKTPQLSVSESGLTLKNLFLTYTNEQDYETRVQTDIQILFPQMNFTESGSFPNVLKYALIAQKGASLEKTSNVTVDGSIYGGGDDASLSVGNGVNLLVEKGNDVILKNKLCLEQGSEFSGETKVTLWSNDIEAANASKLSLKGTTYTANDLTLFGSADVQIGGEYYGFGNPKAALKADPNQSAKIRKDIEDNPSDYSSAIIVNAIGSSVNGSSAKARLNLGQSTTLMLAGNAYIGNSTIFMGESLTVKSNQIAYLVPESCMDGMANPMTEQMHIQALANTGGDTPTNQAVLLKSHILSRVQALTPGVAGIEEMTQGNLYYYYMRFESAKAASDYFTSYYGSAASAKIKNYLDLYVDQKAVQINRNAKKDLNGNILVYDATGITSIGDTITEGSDLSDSKQMSDQLVSYQDMFHSNNINLTMNYEALSGVQKSRTVFENLVKDKLFDVVGTSGWFTYKEGGTSYAAYVTDNTSQKLVMDDTFLGKAPSGAKIRMVIATGDVEVQTDFEGTILSKGKVTVSPAKANITLCKNQNQLAKLIAGGTCQKSGKDYLLKDYLTDSEKYLGREVEMVSSDNRIRLEQLVVYTNWSKK</sequence>
<evidence type="ECO:0000313" key="3">
    <source>
        <dbReference type="Proteomes" id="UP001454489"/>
    </source>
</evidence>
<dbReference type="RefSeq" id="WP_353529360.1">
    <property type="nucleotide sequence ID" value="NZ_JBBMEX010000001.1"/>
</dbReference>
<proteinExistence type="predicted"/>
<feature type="transmembrane region" description="Helical" evidence="1">
    <location>
        <begin position="12"/>
        <end position="36"/>
    </location>
</feature>
<reference evidence="2 3" key="1">
    <citation type="submission" date="2024-03" db="EMBL/GenBank/DDBJ databases">
        <title>Human intestinal bacterial collection.</title>
        <authorList>
            <person name="Pauvert C."/>
            <person name="Hitch T.C.A."/>
            <person name="Clavel T."/>
        </authorList>
    </citation>
    <scope>NUCLEOTIDE SEQUENCE [LARGE SCALE GENOMIC DNA]</scope>
    <source>
        <strain evidence="2 3">CLA-AA-H185</strain>
    </source>
</reference>
<keyword evidence="1" id="KW-0812">Transmembrane</keyword>
<name>A0ABV1H9L6_9FIRM</name>
<keyword evidence="3" id="KW-1185">Reference proteome</keyword>
<keyword evidence="1" id="KW-1133">Transmembrane helix</keyword>
<keyword evidence="1" id="KW-0472">Membrane</keyword>
<protein>
    <submittedName>
        <fullName evidence="2">Uncharacterized protein</fullName>
    </submittedName>
</protein>
<comment type="caution">
    <text evidence="2">The sequence shown here is derived from an EMBL/GenBank/DDBJ whole genome shotgun (WGS) entry which is preliminary data.</text>
</comment>
<evidence type="ECO:0000256" key="1">
    <source>
        <dbReference type="SAM" id="Phobius"/>
    </source>
</evidence>
<evidence type="ECO:0000313" key="2">
    <source>
        <dbReference type="EMBL" id="MEQ2556386.1"/>
    </source>
</evidence>
<accession>A0ABV1H9L6</accession>
<organism evidence="2 3">
    <name type="scientific">Maccoyibacter intestinihominis</name>
    <dbReference type="NCBI Taxonomy" id="3133499"/>
    <lineage>
        <taxon>Bacteria</taxon>
        <taxon>Bacillati</taxon>
        <taxon>Bacillota</taxon>
        <taxon>Clostridia</taxon>
        <taxon>Lachnospirales</taxon>
        <taxon>Lachnospiraceae</taxon>
        <taxon>Maccoyibacter</taxon>
    </lineage>
</organism>
<gene>
    <name evidence="2" type="ORF">WMO43_00635</name>
</gene>
<dbReference type="Proteomes" id="UP001454489">
    <property type="component" value="Unassembled WGS sequence"/>
</dbReference>
<dbReference type="EMBL" id="JBBMEX010000001">
    <property type="protein sequence ID" value="MEQ2556386.1"/>
    <property type="molecule type" value="Genomic_DNA"/>
</dbReference>